<feature type="compositionally biased region" description="Basic residues" evidence="4">
    <location>
        <begin position="937"/>
        <end position="947"/>
    </location>
</feature>
<dbReference type="Proteomes" id="UP000887565">
    <property type="component" value="Unplaced"/>
</dbReference>
<dbReference type="PANTHER" id="PTHR24198:SF165">
    <property type="entry name" value="ANKYRIN REPEAT-CONTAINING PROTEIN-RELATED"/>
    <property type="match status" value="1"/>
</dbReference>
<dbReference type="Pfam" id="PF12796">
    <property type="entry name" value="Ank_2"/>
    <property type="match status" value="3"/>
</dbReference>
<feature type="repeat" description="ANK" evidence="3">
    <location>
        <begin position="181"/>
        <end position="213"/>
    </location>
</feature>
<feature type="repeat" description="ANK" evidence="3">
    <location>
        <begin position="48"/>
        <end position="80"/>
    </location>
</feature>
<feature type="region of interest" description="Disordered" evidence="4">
    <location>
        <begin position="510"/>
        <end position="529"/>
    </location>
</feature>
<feature type="repeat" description="ANK" evidence="3">
    <location>
        <begin position="115"/>
        <end position="147"/>
    </location>
</feature>
<evidence type="ECO:0000256" key="2">
    <source>
        <dbReference type="ARBA" id="ARBA00023043"/>
    </source>
</evidence>
<dbReference type="WBParaSite" id="nRc.2.0.1.t34572-RA">
    <property type="protein sequence ID" value="nRc.2.0.1.t34572-RA"/>
    <property type="gene ID" value="nRc.2.0.1.g34572"/>
</dbReference>
<evidence type="ECO:0000256" key="3">
    <source>
        <dbReference type="PROSITE-ProRule" id="PRU00023"/>
    </source>
</evidence>
<feature type="compositionally biased region" description="Polar residues" evidence="4">
    <location>
        <begin position="577"/>
        <end position="588"/>
    </location>
</feature>
<name>A0A915K751_ROMCU</name>
<feature type="compositionally biased region" description="Polar residues" evidence="4">
    <location>
        <begin position="333"/>
        <end position="342"/>
    </location>
</feature>
<feature type="region of interest" description="Disordered" evidence="4">
    <location>
        <begin position="543"/>
        <end position="588"/>
    </location>
</feature>
<dbReference type="PRINTS" id="PR01415">
    <property type="entry name" value="ANKYRIN"/>
</dbReference>
<dbReference type="PROSITE" id="PS50297">
    <property type="entry name" value="ANK_REP_REGION"/>
    <property type="match status" value="5"/>
</dbReference>
<feature type="compositionally biased region" description="Pro residues" evidence="4">
    <location>
        <begin position="916"/>
        <end position="930"/>
    </location>
</feature>
<feature type="compositionally biased region" description="Basic and acidic residues" evidence="4">
    <location>
        <begin position="457"/>
        <end position="469"/>
    </location>
</feature>
<keyword evidence="2 3" id="KW-0040">ANK repeat</keyword>
<sequence length="947" mass="105799">MLLFRKANGKSALFRSLNADLRLAAGQGDAAEVLELLKKGAKFIPNKEGRTALHLAAANGHAHIVQILVEHGCDLNHKDKLGYTALHRACFDGFEEIVRLLVDANGKVDEQDCVQENTALHEAASRGYTSCVELLLKAKANVYIRNKTGATALHSACQNGYNQSCKLLLQHGCKTNVKDKYDDTPLHTACRYLHIGVAKILLSESIPIDEQNKNGDTALHLSTNMGQKKLSKILFEYGASISIKNHQGETPMDIAVRKQHLELIHLFKQNPTKLQSQDKEQEAPKLDRKWKSKIRERLKLSQQDPDSTWKVLFHDWSTPSSNNDFASKFPPTASHSGDEQNLPSRPLPIIELLKPSPRKVNNCNCAPFFYRLAKHADEAHRELLEEIDACHMNLNGEICDLRQITERKLTDLNNSIKMRLLRERANCAQQIKKHLNISKFNGTQKYDLKARLIRSKSESELETDVERGRTSFGGGRRRLPATTEETGSYNSNNSGSGVLVPGYNSLKRCYSNNKKSSRNRYTPSKNDFSLLDDSITARDLILASPKNLSPTKSSRASPNNHSSHKREKRCLFGRPTHVQQQKRATTTSNRKHYVHNVTKVSSMNHFRPNAEHHPVTTSSMDDSTENFNETSPPPPTMPISRRPPLIRCTSSLYSCDSSSQHSTETPAPLLYLETEQRCIDRSTAATLAHKNCEKHSGAAGGLSTPGMPHQPPSVDSGYGTKLETSSGRLTLLESPSSSSATAYHPSSSMLSLRMAGLMERTPQKLHEINNNFETEDTSPLRRLVETDYDIDENYNNSCPSNHRLPLNNRKQFFDQSKSASSSIVRQSISSIDSVMTSSAASSLRLVAANQAPPVDVHTQTDQSERDEEEDGHVMKNQYYRSNPNLNSVMNGSSHEYTELECMLKSTRQMQRQPPTINIPPPPTKPLPPLPRTQVKLGGRRPKLTTNV</sequence>
<dbReference type="Gene3D" id="1.25.40.20">
    <property type="entry name" value="Ankyrin repeat-containing domain"/>
    <property type="match status" value="3"/>
</dbReference>
<dbReference type="InterPro" id="IPR036770">
    <property type="entry name" value="Ankyrin_rpt-contain_sf"/>
</dbReference>
<keyword evidence="1" id="KW-0677">Repeat</keyword>
<dbReference type="InterPro" id="IPR002110">
    <property type="entry name" value="Ankyrin_rpt"/>
</dbReference>
<feature type="region of interest" description="Disordered" evidence="4">
    <location>
        <begin position="457"/>
        <end position="496"/>
    </location>
</feature>
<dbReference type="PANTHER" id="PTHR24198">
    <property type="entry name" value="ANKYRIN REPEAT AND PROTEIN KINASE DOMAIN-CONTAINING PROTEIN"/>
    <property type="match status" value="1"/>
</dbReference>
<feature type="repeat" description="ANK" evidence="3">
    <location>
        <begin position="148"/>
        <end position="180"/>
    </location>
</feature>
<dbReference type="PROSITE" id="PS50088">
    <property type="entry name" value="ANK_REPEAT"/>
    <property type="match status" value="6"/>
</dbReference>
<feature type="region of interest" description="Disordered" evidence="4">
    <location>
        <begin position="323"/>
        <end position="342"/>
    </location>
</feature>
<dbReference type="AlphaFoldDB" id="A0A915K751"/>
<evidence type="ECO:0000256" key="4">
    <source>
        <dbReference type="SAM" id="MobiDB-lite"/>
    </source>
</evidence>
<proteinExistence type="predicted"/>
<feature type="region of interest" description="Disordered" evidence="4">
    <location>
        <begin position="696"/>
        <end position="716"/>
    </location>
</feature>
<feature type="compositionally biased region" description="Polar residues" evidence="4">
    <location>
        <begin position="615"/>
        <end position="629"/>
    </location>
</feature>
<feature type="compositionally biased region" description="Polar residues" evidence="4">
    <location>
        <begin position="546"/>
        <end position="561"/>
    </location>
</feature>
<dbReference type="SUPFAM" id="SSF48403">
    <property type="entry name" value="Ankyrin repeat"/>
    <property type="match status" value="1"/>
</dbReference>
<feature type="region of interest" description="Disordered" evidence="4">
    <location>
        <begin position="850"/>
        <end position="872"/>
    </location>
</feature>
<feature type="region of interest" description="Disordered" evidence="4">
    <location>
        <begin position="906"/>
        <end position="947"/>
    </location>
</feature>
<feature type="region of interest" description="Disordered" evidence="4">
    <location>
        <begin position="607"/>
        <end position="642"/>
    </location>
</feature>
<evidence type="ECO:0000313" key="5">
    <source>
        <dbReference type="Proteomes" id="UP000887565"/>
    </source>
</evidence>
<feature type="repeat" description="ANK" evidence="3">
    <location>
        <begin position="81"/>
        <end position="113"/>
    </location>
</feature>
<feature type="compositionally biased region" description="Low complexity" evidence="4">
    <location>
        <begin position="487"/>
        <end position="496"/>
    </location>
</feature>
<feature type="compositionally biased region" description="Polar residues" evidence="4">
    <location>
        <begin position="510"/>
        <end position="527"/>
    </location>
</feature>
<dbReference type="SMART" id="SM00248">
    <property type="entry name" value="ANK"/>
    <property type="match status" value="7"/>
</dbReference>
<evidence type="ECO:0000256" key="1">
    <source>
        <dbReference type="ARBA" id="ARBA00022737"/>
    </source>
</evidence>
<evidence type="ECO:0000313" key="6">
    <source>
        <dbReference type="WBParaSite" id="nRc.2.0.1.t34572-RA"/>
    </source>
</evidence>
<feature type="repeat" description="ANK" evidence="3">
    <location>
        <begin position="214"/>
        <end position="246"/>
    </location>
</feature>
<protein>
    <submittedName>
        <fullName evidence="6">Ankyrin repeat domain-containing protein 6</fullName>
    </submittedName>
</protein>
<accession>A0A915K751</accession>
<keyword evidence="5" id="KW-1185">Reference proteome</keyword>
<reference evidence="6" key="1">
    <citation type="submission" date="2022-11" db="UniProtKB">
        <authorList>
            <consortium name="WormBaseParasite"/>
        </authorList>
    </citation>
    <scope>IDENTIFICATION</scope>
</reference>
<organism evidence="5 6">
    <name type="scientific">Romanomermis culicivorax</name>
    <name type="common">Nematode worm</name>
    <dbReference type="NCBI Taxonomy" id="13658"/>
    <lineage>
        <taxon>Eukaryota</taxon>
        <taxon>Metazoa</taxon>
        <taxon>Ecdysozoa</taxon>
        <taxon>Nematoda</taxon>
        <taxon>Enoplea</taxon>
        <taxon>Dorylaimia</taxon>
        <taxon>Mermithida</taxon>
        <taxon>Mermithoidea</taxon>
        <taxon>Mermithidae</taxon>
        <taxon>Romanomermis</taxon>
    </lineage>
</organism>